<dbReference type="Pfam" id="PF04422">
    <property type="entry name" value="FrhB_FdhB_N"/>
    <property type="match status" value="1"/>
</dbReference>
<dbReference type="InterPro" id="IPR007516">
    <property type="entry name" value="Co_F420_Hydgase/DH_bsu_N"/>
</dbReference>
<accession>A0ABT3JF63</accession>
<evidence type="ECO:0000313" key="9">
    <source>
        <dbReference type="Proteomes" id="UP001526246"/>
    </source>
</evidence>
<evidence type="ECO:0000256" key="2">
    <source>
        <dbReference type="ARBA" id="ARBA00022723"/>
    </source>
</evidence>
<keyword evidence="4" id="KW-0408">Iron</keyword>
<protein>
    <submittedName>
        <fullName evidence="8">Coenzyme F420 hydrogenase/dehydrogenase, beta subunit C-terminal domain</fullName>
    </submittedName>
</protein>
<organism evidence="8 9">
    <name type="scientific">Sphingomonas arvum</name>
    <dbReference type="NCBI Taxonomy" id="2992113"/>
    <lineage>
        <taxon>Bacteria</taxon>
        <taxon>Pseudomonadati</taxon>
        <taxon>Pseudomonadota</taxon>
        <taxon>Alphaproteobacteria</taxon>
        <taxon>Sphingomonadales</taxon>
        <taxon>Sphingomonadaceae</taxon>
        <taxon>Sphingomonas</taxon>
    </lineage>
</organism>
<comment type="cofactor">
    <cofactor evidence="1">
        <name>FAD</name>
        <dbReference type="ChEBI" id="CHEBI:57692"/>
    </cofactor>
</comment>
<dbReference type="PANTHER" id="PTHR31332:SF6">
    <property type="entry name" value="FORMATE DEHYDROGENASE SUBUNIT BETA"/>
    <property type="match status" value="1"/>
</dbReference>
<comment type="caution">
    <text evidence="8">The sequence shown here is derived from an EMBL/GenBank/DDBJ whole genome shotgun (WGS) entry which is preliminary data.</text>
</comment>
<evidence type="ECO:0000256" key="1">
    <source>
        <dbReference type="ARBA" id="ARBA00001974"/>
    </source>
</evidence>
<gene>
    <name evidence="8" type="ORF">OMW55_06280</name>
</gene>
<evidence type="ECO:0000256" key="5">
    <source>
        <dbReference type="ARBA" id="ARBA00023014"/>
    </source>
</evidence>
<sequence length="463" mass="51293">MPEPALSPRDMIASGLCIGCGSCASTDQRAAMRWNSYRQLEPTGPDEWLRQPSADLARRCPFSPAAADEDRISAERFAMPAERDARLGAVEACFVGHAAEPGFRENGSSGGLVSWVAAELLRSGRVDAVAHVIPVDPEGGEFFRFRLSRSVSELFEGGKSRYHPVELSEVFRTARAEPGRYAIVGIPCFIKAVHLARRAEPVLAERITHTLGLFCGHMKSARFVESFAWQLGAPLPEVRAVDYRIKDAGRPANWYRAHLTLRDGSTRSQDWWHLADGDWGAGFFQSEACNWCDDVAAETADIAFGDAWVEPYSSDGRGTNVAVVRSPEVLVLIRQGIADGRLALEQVSADFVADTQAAGFRHRREGLAYRLSWMGTRLKRVRPVKRVAPGGRDLPLRRKLVYRTRALIARWSHRLALAAHRTGRPALYLRPARVALTVYGALAWGHGRVGQWLDRILPRPAKP</sequence>
<dbReference type="InterPro" id="IPR045220">
    <property type="entry name" value="FRHB/FDHB/HCAR-like"/>
</dbReference>
<feature type="domain" description="Coenzyme F420 hydrogenase/dehydrogenase beta subunit C-terminal" evidence="7">
    <location>
        <begin position="180"/>
        <end position="348"/>
    </location>
</feature>
<evidence type="ECO:0000313" key="8">
    <source>
        <dbReference type="EMBL" id="MCW3797410.1"/>
    </source>
</evidence>
<dbReference type="InterPro" id="IPR007525">
    <property type="entry name" value="FrhB_FdhB_C"/>
</dbReference>
<evidence type="ECO:0000259" key="7">
    <source>
        <dbReference type="Pfam" id="PF04432"/>
    </source>
</evidence>
<proteinExistence type="predicted"/>
<dbReference type="Pfam" id="PF04432">
    <property type="entry name" value="FrhB_FdhB_C"/>
    <property type="match status" value="1"/>
</dbReference>
<evidence type="ECO:0000259" key="6">
    <source>
        <dbReference type="Pfam" id="PF04422"/>
    </source>
</evidence>
<dbReference type="RefSeq" id="WP_264881645.1">
    <property type="nucleotide sequence ID" value="NZ_JAPDOB010000001.1"/>
</dbReference>
<dbReference type="EMBL" id="JAPDOB010000001">
    <property type="protein sequence ID" value="MCW3797410.1"/>
    <property type="molecule type" value="Genomic_DNA"/>
</dbReference>
<keyword evidence="2" id="KW-0479">Metal-binding</keyword>
<keyword evidence="9" id="KW-1185">Reference proteome</keyword>
<keyword evidence="5" id="KW-0411">Iron-sulfur</keyword>
<dbReference type="PANTHER" id="PTHR31332">
    <property type="entry name" value="7-HYDROXYMETHYL CHLOROPHYLL A REDUCTASE, CHLOROPLASTIC"/>
    <property type="match status" value="1"/>
</dbReference>
<reference evidence="8 9" key="1">
    <citation type="submission" date="2022-10" db="EMBL/GenBank/DDBJ databases">
        <title>Sphingomonas sp.</title>
        <authorList>
            <person name="Jin C."/>
        </authorList>
    </citation>
    <scope>NUCLEOTIDE SEQUENCE [LARGE SCALE GENOMIC DNA]</scope>
    <source>
        <strain evidence="8 9">BN140010</strain>
    </source>
</reference>
<evidence type="ECO:0000256" key="3">
    <source>
        <dbReference type="ARBA" id="ARBA00023002"/>
    </source>
</evidence>
<evidence type="ECO:0000256" key="4">
    <source>
        <dbReference type="ARBA" id="ARBA00023004"/>
    </source>
</evidence>
<keyword evidence="3" id="KW-0560">Oxidoreductase</keyword>
<name>A0ABT3JF63_9SPHN</name>
<dbReference type="Proteomes" id="UP001526246">
    <property type="component" value="Unassembled WGS sequence"/>
</dbReference>
<feature type="domain" description="Coenzyme F420 hydrogenase/dehydrogenase beta subunit N-terminal" evidence="6">
    <location>
        <begin position="94"/>
        <end position="171"/>
    </location>
</feature>